<protein>
    <submittedName>
        <fullName evidence="1">Uncharacterized protein</fullName>
    </submittedName>
</protein>
<reference evidence="1" key="1">
    <citation type="submission" date="2014-11" db="EMBL/GenBank/DDBJ databases">
        <authorList>
            <person name="Amaro Gonzalez C."/>
        </authorList>
    </citation>
    <scope>NUCLEOTIDE SEQUENCE</scope>
</reference>
<sequence length="62" mass="7370">MASHKITELLRCMKIYGENTIFVLHNWQNHERVKLSCLLLSYLAKKVVEIRFEVEDPKIKIV</sequence>
<name>A0A0E9VAS3_ANGAN</name>
<dbReference type="AlphaFoldDB" id="A0A0E9VAS3"/>
<evidence type="ECO:0000313" key="1">
    <source>
        <dbReference type="EMBL" id="JAH75214.1"/>
    </source>
</evidence>
<accession>A0A0E9VAS3</accession>
<dbReference type="EMBL" id="GBXM01033363">
    <property type="protein sequence ID" value="JAH75214.1"/>
    <property type="molecule type" value="Transcribed_RNA"/>
</dbReference>
<organism evidence="1">
    <name type="scientific">Anguilla anguilla</name>
    <name type="common">European freshwater eel</name>
    <name type="synonym">Muraena anguilla</name>
    <dbReference type="NCBI Taxonomy" id="7936"/>
    <lineage>
        <taxon>Eukaryota</taxon>
        <taxon>Metazoa</taxon>
        <taxon>Chordata</taxon>
        <taxon>Craniata</taxon>
        <taxon>Vertebrata</taxon>
        <taxon>Euteleostomi</taxon>
        <taxon>Actinopterygii</taxon>
        <taxon>Neopterygii</taxon>
        <taxon>Teleostei</taxon>
        <taxon>Anguilliformes</taxon>
        <taxon>Anguillidae</taxon>
        <taxon>Anguilla</taxon>
    </lineage>
</organism>
<reference evidence="1" key="2">
    <citation type="journal article" date="2015" name="Fish Shellfish Immunol.">
        <title>Early steps in the European eel (Anguilla anguilla)-Vibrio vulnificus interaction in the gills: Role of the RtxA13 toxin.</title>
        <authorList>
            <person name="Callol A."/>
            <person name="Pajuelo D."/>
            <person name="Ebbesson L."/>
            <person name="Teles M."/>
            <person name="MacKenzie S."/>
            <person name="Amaro C."/>
        </authorList>
    </citation>
    <scope>NUCLEOTIDE SEQUENCE</scope>
</reference>
<proteinExistence type="predicted"/>